<dbReference type="InterPro" id="IPR004268">
    <property type="entry name" value="MurJ"/>
</dbReference>
<feature type="transmembrane region" description="Helical" evidence="10">
    <location>
        <begin position="273"/>
        <end position="292"/>
    </location>
</feature>
<dbReference type="RefSeq" id="WP_220305370.1">
    <property type="nucleotide sequence ID" value="NZ_CP080590.1"/>
</dbReference>
<dbReference type="EMBL" id="CP080590">
    <property type="protein sequence ID" value="QYO76906.1"/>
    <property type="molecule type" value="Genomic_DNA"/>
</dbReference>
<keyword evidence="2 10" id="KW-1003">Cell membrane</keyword>
<keyword evidence="10 11" id="KW-0813">Transport</keyword>
<comment type="subcellular location">
    <subcellularLocation>
        <location evidence="10">Cell inner membrane</location>
        <topology evidence="10">Multi-pass membrane protein</topology>
    </subcellularLocation>
    <subcellularLocation>
        <location evidence="1">Cell membrane</location>
        <topology evidence="1">Multi-pass membrane protein</topology>
    </subcellularLocation>
</comment>
<evidence type="ECO:0000256" key="11">
    <source>
        <dbReference type="PIRNR" id="PIRNR002869"/>
    </source>
</evidence>
<feature type="transmembrane region" description="Helical" evidence="10">
    <location>
        <begin position="189"/>
        <end position="212"/>
    </location>
</feature>
<dbReference type="PIRSF" id="PIRSF002869">
    <property type="entry name" value="MviN"/>
    <property type="match status" value="1"/>
</dbReference>
<evidence type="ECO:0000313" key="12">
    <source>
        <dbReference type="EMBL" id="QYO76906.1"/>
    </source>
</evidence>
<name>A0ABX8WFY0_9HYPH</name>
<feature type="transmembrane region" description="Helical" evidence="10">
    <location>
        <begin position="385"/>
        <end position="405"/>
    </location>
</feature>
<keyword evidence="7 10" id="KW-0472">Membrane</keyword>
<sequence length="519" mass="55745">MSLFRNFVSVGSLTLLSRLAGFARDALMAAVLGTGPAADAFFAAFRFPNLFRRLFAEGAFNTAFVPMFSGALEREGEEGARLLAARIMSWLVVMLFIVTLLAEIFMPQVMLAFVPGFADDPAKYELTVLLTRIMFPYLACMSLMAAYGAILNTLGRFFAAAFAPVLLNIVNIAMLVPLATVWVQAPADATIWVAIATMGGGIAQLVLVWAAIERAGFRPSFRLPRLDPEVRRFWVLAVPAILAGGITQINIFVGTIIASGADNAISVLSYADRLYQLPLGIIGIAIGTVLLPELSRHLKGGRDAEARASQDQALFVSMLLTMPAAVALIALAEPIVRVLFERGAFDALATTQTAEALIAFATGLPAYVLIRVLQPGFFAREDTVTPTIFAGVSVVANIAISLLLFPSFLHVGIAIATAASSWLNVLLLAGTLALRHHFALTRRQWRGQLAIALISLVMGCALWVLARQGAAHLMSGVPLWRQSGVLASLIGFGVLVYFTLIHVSGTQPLGLLLRRLRRG</sequence>
<dbReference type="InterPro" id="IPR051050">
    <property type="entry name" value="Lipid_II_flippase_MurJ/MviN"/>
</dbReference>
<feature type="transmembrane region" description="Helical" evidence="10">
    <location>
        <begin position="411"/>
        <end position="434"/>
    </location>
</feature>
<comment type="pathway">
    <text evidence="10">Cell wall biogenesis; peptidoglycan biosynthesis.</text>
</comment>
<evidence type="ECO:0000256" key="2">
    <source>
        <dbReference type="ARBA" id="ARBA00022475"/>
    </source>
</evidence>
<feature type="transmembrane region" description="Helical" evidence="10">
    <location>
        <begin position="233"/>
        <end position="261"/>
    </location>
</feature>
<dbReference type="CDD" id="cd13123">
    <property type="entry name" value="MATE_MurJ_like"/>
    <property type="match status" value="1"/>
</dbReference>
<dbReference type="PANTHER" id="PTHR47019:SF1">
    <property type="entry name" value="LIPID II FLIPPASE MURJ"/>
    <property type="match status" value="1"/>
</dbReference>
<keyword evidence="4 10" id="KW-0133">Cell shape</keyword>
<evidence type="ECO:0000313" key="13">
    <source>
        <dbReference type="Proteomes" id="UP000825799"/>
    </source>
</evidence>
<feature type="transmembrane region" description="Helical" evidence="10">
    <location>
        <begin position="313"/>
        <end position="336"/>
    </location>
</feature>
<feature type="transmembrane region" description="Helical" evidence="10">
    <location>
        <begin position="486"/>
        <end position="513"/>
    </location>
</feature>
<dbReference type="PANTHER" id="PTHR47019">
    <property type="entry name" value="LIPID II FLIPPASE MURJ"/>
    <property type="match status" value="1"/>
</dbReference>
<evidence type="ECO:0000256" key="10">
    <source>
        <dbReference type="HAMAP-Rule" id="MF_02078"/>
    </source>
</evidence>
<evidence type="ECO:0000256" key="7">
    <source>
        <dbReference type="ARBA" id="ARBA00023136"/>
    </source>
</evidence>
<dbReference type="NCBIfam" id="TIGR01695">
    <property type="entry name" value="murJ_mviN"/>
    <property type="match status" value="1"/>
</dbReference>
<keyword evidence="3 10" id="KW-0812">Transmembrane</keyword>
<keyword evidence="10 11" id="KW-0961">Cell wall biogenesis/degradation</keyword>
<keyword evidence="10" id="KW-0997">Cell inner membrane</keyword>
<keyword evidence="13" id="KW-1185">Reference proteome</keyword>
<feature type="transmembrane region" description="Helical" evidence="10">
    <location>
        <begin position="157"/>
        <end position="183"/>
    </location>
</feature>
<feature type="transmembrane region" description="Helical" evidence="10">
    <location>
        <begin position="84"/>
        <end position="106"/>
    </location>
</feature>
<evidence type="ECO:0000256" key="8">
    <source>
        <dbReference type="ARBA" id="ARBA00060041"/>
    </source>
</evidence>
<feature type="transmembrane region" description="Helical" evidence="10">
    <location>
        <begin position="446"/>
        <end position="466"/>
    </location>
</feature>
<evidence type="ECO:0000256" key="1">
    <source>
        <dbReference type="ARBA" id="ARBA00004651"/>
    </source>
</evidence>
<protein>
    <recommendedName>
        <fullName evidence="10">Probable lipid II flippase MurJ</fullName>
    </recommendedName>
</protein>
<keyword evidence="5 10" id="KW-0573">Peptidoglycan synthesis</keyword>
<accession>A0ABX8WFY0</accession>
<reference evidence="12 13" key="1">
    <citation type="submission" date="2021-08" db="EMBL/GenBank/DDBJ databases">
        <title>Devosia salina sp. nov., isolated from the South China Sea sediment.</title>
        <authorList>
            <person name="Zhou Z."/>
        </authorList>
    </citation>
    <scope>NUCLEOTIDE SEQUENCE [LARGE SCALE GENOMIC DNA]</scope>
    <source>
        <strain evidence="12 13">SCS-3</strain>
    </source>
</reference>
<comment type="similarity">
    <text evidence="9 10 11">Belongs to the MurJ/MviN family.</text>
</comment>
<keyword evidence="6 10" id="KW-1133">Transmembrane helix</keyword>
<dbReference type="Proteomes" id="UP000825799">
    <property type="component" value="Chromosome"/>
</dbReference>
<evidence type="ECO:0000256" key="9">
    <source>
        <dbReference type="ARBA" id="ARBA00061532"/>
    </source>
</evidence>
<feature type="transmembrane region" description="Helical" evidence="10">
    <location>
        <begin position="356"/>
        <end position="373"/>
    </location>
</feature>
<proteinExistence type="inferred from homology"/>
<dbReference type="HAMAP" id="MF_02078">
    <property type="entry name" value="MurJ_MviN"/>
    <property type="match status" value="1"/>
</dbReference>
<dbReference type="PRINTS" id="PR01806">
    <property type="entry name" value="VIRFACTRMVIN"/>
</dbReference>
<dbReference type="Pfam" id="PF03023">
    <property type="entry name" value="MurJ"/>
    <property type="match status" value="1"/>
</dbReference>
<comment type="function">
    <text evidence="8 10 11">Involved in peptidoglycan biosynthesis. Transports lipid-linked peptidoglycan precursors from the inner to the outer leaflet of the cytoplasmic membrane.</text>
</comment>
<gene>
    <name evidence="10 12" type="primary">murJ</name>
    <name evidence="12" type="ORF">K1X15_20455</name>
</gene>
<evidence type="ECO:0000256" key="5">
    <source>
        <dbReference type="ARBA" id="ARBA00022984"/>
    </source>
</evidence>
<feature type="transmembrane region" description="Helical" evidence="10">
    <location>
        <begin position="126"/>
        <end position="150"/>
    </location>
</feature>
<evidence type="ECO:0000256" key="3">
    <source>
        <dbReference type="ARBA" id="ARBA00022692"/>
    </source>
</evidence>
<evidence type="ECO:0000256" key="4">
    <source>
        <dbReference type="ARBA" id="ARBA00022960"/>
    </source>
</evidence>
<evidence type="ECO:0000256" key="6">
    <source>
        <dbReference type="ARBA" id="ARBA00022989"/>
    </source>
</evidence>
<organism evidence="12 13">
    <name type="scientific">Devosia salina</name>
    <dbReference type="NCBI Taxonomy" id="2860336"/>
    <lineage>
        <taxon>Bacteria</taxon>
        <taxon>Pseudomonadati</taxon>
        <taxon>Pseudomonadota</taxon>
        <taxon>Alphaproteobacteria</taxon>
        <taxon>Hyphomicrobiales</taxon>
        <taxon>Devosiaceae</taxon>
        <taxon>Devosia</taxon>
    </lineage>
</organism>